<gene>
    <name evidence="2" type="ORF">DFH07DRAFT_840405</name>
</gene>
<dbReference type="GO" id="GO:0045046">
    <property type="term" value="P:protein import into peroxisome membrane"/>
    <property type="evidence" value="ECO:0007669"/>
    <property type="project" value="TreeGrafter"/>
</dbReference>
<evidence type="ECO:0000313" key="3">
    <source>
        <dbReference type="Proteomes" id="UP001215280"/>
    </source>
</evidence>
<dbReference type="PANTHER" id="PTHR28080">
    <property type="entry name" value="PEROXISOMAL BIOGENESIS FACTOR 3"/>
    <property type="match status" value="1"/>
</dbReference>
<feature type="compositionally biased region" description="Low complexity" evidence="1">
    <location>
        <begin position="1"/>
        <end position="11"/>
    </location>
</feature>
<proteinExistence type="predicted"/>
<dbReference type="InterPro" id="IPR006966">
    <property type="entry name" value="Peroxin-3"/>
</dbReference>
<name>A0AAD7ICT1_9AGAR</name>
<organism evidence="2 3">
    <name type="scientific">Mycena maculata</name>
    <dbReference type="NCBI Taxonomy" id="230809"/>
    <lineage>
        <taxon>Eukaryota</taxon>
        <taxon>Fungi</taxon>
        <taxon>Dikarya</taxon>
        <taxon>Basidiomycota</taxon>
        <taxon>Agaricomycotina</taxon>
        <taxon>Agaricomycetes</taxon>
        <taxon>Agaricomycetidae</taxon>
        <taxon>Agaricales</taxon>
        <taxon>Marasmiineae</taxon>
        <taxon>Mycenaceae</taxon>
        <taxon>Mycena</taxon>
    </lineage>
</organism>
<sequence length="321" mass="35142">MHSSPSTFGSFGVRGVGGSARSSGRQSPRRRYRQLAVGRTVGRRRESLAVPMGLAFAALTPKVSPSSFAEHTWPGLVDGATTRNSSRGPTTSESAFMFGLRSQESIIVLSQRHGRDNRKPEKVVAREHSASPPALKTKLAPSDLHRLVHNVRRRVEHEVTVTFEGTERKVDFHTTLLPQTPETTQHIFTQGGYTSTSQLPPRSSAKKDPFMLLDETREIISSPGFACVFEARLDRATEMLLSSVESAVFASSTDAVGPGEEVRIRLPGLLPGLARWSHLALNGLPKELVDLQYIGCTAGRGLECDSVWQIRGTVWHAIILI</sequence>
<dbReference type="GO" id="GO:0030674">
    <property type="term" value="F:protein-macromolecule adaptor activity"/>
    <property type="evidence" value="ECO:0007669"/>
    <property type="project" value="TreeGrafter"/>
</dbReference>
<dbReference type="GO" id="GO:0005778">
    <property type="term" value="C:peroxisomal membrane"/>
    <property type="evidence" value="ECO:0007669"/>
    <property type="project" value="InterPro"/>
</dbReference>
<accession>A0AAD7ICT1</accession>
<comment type="caution">
    <text evidence="2">The sequence shown here is derived from an EMBL/GenBank/DDBJ whole genome shotgun (WGS) entry which is preliminary data.</text>
</comment>
<evidence type="ECO:0000313" key="2">
    <source>
        <dbReference type="EMBL" id="KAJ7739019.1"/>
    </source>
</evidence>
<feature type="region of interest" description="Disordered" evidence="1">
    <location>
        <begin position="1"/>
        <end position="33"/>
    </location>
</feature>
<evidence type="ECO:0000256" key="1">
    <source>
        <dbReference type="SAM" id="MobiDB-lite"/>
    </source>
</evidence>
<keyword evidence="3" id="KW-1185">Reference proteome</keyword>
<dbReference type="AlphaFoldDB" id="A0AAD7ICT1"/>
<dbReference type="Proteomes" id="UP001215280">
    <property type="component" value="Unassembled WGS sequence"/>
</dbReference>
<reference evidence="2" key="1">
    <citation type="submission" date="2023-03" db="EMBL/GenBank/DDBJ databases">
        <title>Massive genome expansion in bonnet fungi (Mycena s.s.) driven by repeated elements and novel gene families across ecological guilds.</title>
        <authorList>
            <consortium name="Lawrence Berkeley National Laboratory"/>
            <person name="Harder C.B."/>
            <person name="Miyauchi S."/>
            <person name="Viragh M."/>
            <person name="Kuo A."/>
            <person name="Thoen E."/>
            <person name="Andreopoulos B."/>
            <person name="Lu D."/>
            <person name="Skrede I."/>
            <person name="Drula E."/>
            <person name="Henrissat B."/>
            <person name="Morin E."/>
            <person name="Kohler A."/>
            <person name="Barry K."/>
            <person name="LaButti K."/>
            <person name="Morin E."/>
            <person name="Salamov A."/>
            <person name="Lipzen A."/>
            <person name="Mereny Z."/>
            <person name="Hegedus B."/>
            <person name="Baldrian P."/>
            <person name="Stursova M."/>
            <person name="Weitz H."/>
            <person name="Taylor A."/>
            <person name="Grigoriev I.V."/>
            <person name="Nagy L.G."/>
            <person name="Martin F."/>
            <person name="Kauserud H."/>
        </authorList>
    </citation>
    <scope>NUCLEOTIDE SEQUENCE</scope>
    <source>
        <strain evidence="2">CBHHK188m</strain>
    </source>
</reference>
<dbReference type="EMBL" id="JARJLG010000134">
    <property type="protein sequence ID" value="KAJ7739019.1"/>
    <property type="molecule type" value="Genomic_DNA"/>
</dbReference>
<protein>
    <submittedName>
        <fullName evidence="2">Uncharacterized protein</fullName>
    </submittedName>
</protein>
<dbReference type="Pfam" id="PF04882">
    <property type="entry name" value="Peroxin-3"/>
    <property type="match status" value="1"/>
</dbReference>
<dbReference type="PANTHER" id="PTHR28080:SF1">
    <property type="entry name" value="PEROXISOMAL BIOGENESIS FACTOR 3"/>
    <property type="match status" value="1"/>
</dbReference>